<dbReference type="Gene3D" id="3.10.450.40">
    <property type="match status" value="1"/>
</dbReference>
<dbReference type="EMBL" id="ANOG01000162">
    <property type="protein sequence ID" value="EMI21993.1"/>
    <property type="molecule type" value="Genomic_DNA"/>
</dbReference>
<accession>M5RRM4</accession>
<dbReference type="OrthoDB" id="9802846at2"/>
<protein>
    <submittedName>
        <fullName evidence="2">GPW/gp25 family protein</fullName>
    </submittedName>
</protein>
<evidence type="ECO:0000313" key="2">
    <source>
        <dbReference type="EMBL" id="EMI21993.1"/>
    </source>
</evidence>
<reference evidence="2 3" key="1">
    <citation type="journal article" date="2013" name="Mar. Genomics">
        <title>Expression of sulfatases in Rhodopirellula baltica and the diversity of sulfatases in the genus Rhodopirellula.</title>
        <authorList>
            <person name="Wegner C.E."/>
            <person name="Richter-Heitmann T."/>
            <person name="Klindworth A."/>
            <person name="Klockow C."/>
            <person name="Richter M."/>
            <person name="Achstetter T."/>
            <person name="Glockner F.O."/>
            <person name="Harder J."/>
        </authorList>
    </citation>
    <scope>NUCLEOTIDE SEQUENCE [LARGE SCALE GENOMIC DNA]</scope>
    <source>
        <strain evidence="2 3">SM1</strain>
    </source>
</reference>
<evidence type="ECO:0000313" key="3">
    <source>
        <dbReference type="Proteomes" id="UP000011991"/>
    </source>
</evidence>
<keyword evidence="3" id="KW-1185">Reference proteome</keyword>
<dbReference type="PATRIC" id="fig|1265738.3.peg.1068"/>
<organism evidence="2 3">
    <name type="scientific">Rhodopirellula maiorica SM1</name>
    <dbReference type="NCBI Taxonomy" id="1265738"/>
    <lineage>
        <taxon>Bacteria</taxon>
        <taxon>Pseudomonadati</taxon>
        <taxon>Planctomycetota</taxon>
        <taxon>Planctomycetia</taxon>
        <taxon>Pirellulales</taxon>
        <taxon>Pirellulaceae</taxon>
        <taxon>Novipirellula</taxon>
    </lineage>
</organism>
<name>M5RRM4_9BACT</name>
<comment type="caution">
    <text evidence="2">The sequence shown here is derived from an EMBL/GenBank/DDBJ whole genome shotgun (WGS) entry which is preliminary data.</text>
</comment>
<dbReference type="RefSeq" id="WP_008692430.1">
    <property type="nucleotide sequence ID" value="NZ_ANOG01000162.1"/>
</dbReference>
<evidence type="ECO:0000259" key="1">
    <source>
        <dbReference type="Pfam" id="PF04965"/>
    </source>
</evidence>
<gene>
    <name evidence="2" type="ORF">RMSM_01070</name>
</gene>
<dbReference type="Proteomes" id="UP000011991">
    <property type="component" value="Unassembled WGS sequence"/>
</dbReference>
<proteinExistence type="predicted"/>
<dbReference type="Pfam" id="PF04965">
    <property type="entry name" value="GPW_gp25"/>
    <property type="match status" value="1"/>
</dbReference>
<sequence length="120" mass="13629">MNIKFPLQFDHRGRTAESSDTDHIREMIEQVLFTSPGERVNRPEFGCGIMQLLFAPNSDQMAAALQASIQASLNRWLGDLIEVHDLEVTSDDARLQVNLQYIVTRTGEPRLDTFERRAVA</sequence>
<dbReference type="SUPFAM" id="SSF160719">
    <property type="entry name" value="gpW/gp25-like"/>
    <property type="match status" value="1"/>
</dbReference>
<dbReference type="InterPro" id="IPR007048">
    <property type="entry name" value="IraD/Gp25-like"/>
</dbReference>
<dbReference type="AlphaFoldDB" id="M5RRM4"/>
<feature type="domain" description="IraD/Gp25-like" evidence="1">
    <location>
        <begin position="19"/>
        <end position="106"/>
    </location>
</feature>